<accession>A0ABT0UZK7</accession>
<comment type="caution">
    <text evidence="3">The sequence shown here is derived from an EMBL/GenBank/DDBJ whole genome shotgun (WGS) entry which is preliminary data.</text>
</comment>
<name>A0ABT0UZK7_9ACTN</name>
<evidence type="ECO:0000259" key="2">
    <source>
        <dbReference type="Pfam" id="PF14028"/>
    </source>
</evidence>
<dbReference type="InterPro" id="IPR023809">
    <property type="entry name" value="Thiopep_bacteriocin_synth_dom"/>
</dbReference>
<dbReference type="NCBIfam" id="TIGR03891">
    <property type="entry name" value="thiopep_ocin"/>
    <property type="match status" value="1"/>
</dbReference>
<protein>
    <submittedName>
        <fullName evidence="3">Lantibiotic dehydratase</fullName>
    </submittedName>
</protein>
<sequence length="1026" mass="109611">MYRQVEAALVRATAYPDGLALPPFPEESGCVEADCGSWRRWIGQVWAIEAVVEAVGLASPGLAEQVGRIVAGGMESSRRVRRAAVSLHRYLVRWAHRSTPFGLFAGVAPARIGSRLEIRWGREHTAVAGADAVWLADVIRRLESFPELLGRLSVAADPTCVVRDGRLLIPCRRPARDEERGPGEIGIRHTRAVATVMSAAASSPVPVARLIGRLRAAYPSTPLPALSGLVAELVAHGFLLTSLRPAMTAVDGLGHVLGELAAAGAGSVPAVASLVHALREVEAGLAAHNTAAPMARRALRTCVAGRMQALTEVAGQPLRVDLRLDCSLTLPEAVAREAENAAGVLARLTPAPAGSRSWRDYHRRFLDRYGPGGTVPVIQLTAPVTGLGLPAGYRGSLAPRPAPEFTARDEQVLALAQRAALDGVREVVLTDEVVDALSAGAAGAPLPHIDLRFRIHARTPAALDRGDFTLVVTGLSPAAGATTGRFLALLDAVDRDRMQAAYQQLPTLTRGAVRAQVSSPPLNVRTENVSRSPALLPRVISVADYPSPAQVRLEDLAVTADPEGMYLIAGATGEVVEPALLNAVELAHQTHPLARLLCEVPRARAAAFGPFAWGAAQKLPFLPRIRHGRTVLAPATWRITACELPGPSASPAQWHQALMDLGRRLRLPAAVDAGDSDRRLRLRLDHAADAGLLRAELDRPGHATVREAPEESEYGWFGRAHDITLALASTRTPAPPPLRRAGNTVPVPRDHGHLPGASGWVFVKLYAPADLHPPILLEHLPRLWAGFGEQGEWWFVRFRDPSDHIRLRIRLSWPDGFGNAAASVGGWAADLRRRGLIGRVQFDTYYPETGRYGTGQTLSAAETVFAADSAAALTQLALTTGDRGSAVQAVVAAGLVDLTVSFTGDTATAMRWLTGHITTTAAPHPARSLHQEAMRLAVPGDGFAAVRALPGGERTVEAWAIRREALTAYRERLIGDGEDPRSVLSSLLHLHHLRTAGIDEAGEQTCFRLARSAALAWIASQKGTTR</sequence>
<dbReference type="InterPro" id="IPR006827">
    <property type="entry name" value="Lant_deHydtase_N"/>
</dbReference>
<keyword evidence="4" id="KW-1185">Reference proteome</keyword>
<evidence type="ECO:0000313" key="3">
    <source>
        <dbReference type="EMBL" id="MCM2393899.1"/>
    </source>
</evidence>
<reference evidence="3" key="1">
    <citation type="submission" date="2022-06" db="EMBL/GenBank/DDBJ databases">
        <title>Genome public.</title>
        <authorList>
            <person name="Sun Q."/>
        </authorList>
    </citation>
    <scope>NUCLEOTIDE SEQUENCE</scope>
    <source>
        <strain evidence="3">CWNU-1</strain>
    </source>
</reference>
<dbReference type="Pfam" id="PF14028">
    <property type="entry name" value="Lant_dehydr_C"/>
    <property type="match status" value="1"/>
</dbReference>
<evidence type="ECO:0000313" key="4">
    <source>
        <dbReference type="Proteomes" id="UP001431429"/>
    </source>
</evidence>
<organism evidence="3 4">
    <name type="scientific">Streptomyces albipurpureus</name>
    <dbReference type="NCBI Taxonomy" id="2897419"/>
    <lineage>
        <taxon>Bacteria</taxon>
        <taxon>Bacillati</taxon>
        <taxon>Actinomycetota</taxon>
        <taxon>Actinomycetes</taxon>
        <taxon>Kitasatosporales</taxon>
        <taxon>Streptomycetaceae</taxon>
        <taxon>Streptomyces</taxon>
    </lineage>
</organism>
<feature type="domain" description="Lantibiotic dehydratase N-terminal" evidence="1">
    <location>
        <begin position="49"/>
        <end position="693"/>
    </location>
</feature>
<dbReference type="EMBL" id="JAMQAW010000095">
    <property type="protein sequence ID" value="MCM2393899.1"/>
    <property type="molecule type" value="Genomic_DNA"/>
</dbReference>
<dbReference type="RefSeq" id="WP_250924190.1">
    <property type="nucleotide sequence ID" value="NZ_JAMQAW010000095.1"/>
</dbReference>
<evidence type="ECO:0000259" key="1">
    <source>
        <dbReference type="Pfam" id="PF04738"/>
    </source>
</evidence>
<proteinExistence type="predicted"/>
<gene>
    <name evidence="3" type="ORF">NBG84_37480</name>
</gene>
<dbReference type="Pfam" id="PF04738">
    <property type="entry name" value="Lant_dehydr_N"/>
    <property type="match status" value="1"/>
</dbReference>
<feature type="domain" description="Thiopeptide-type bacteriocin biosynthesis" evidence="2">
    <location>
        <begin position="760"/>
        <end position="1013"/>
    </location>
</feature>
<dbReference type="Proteomes" id="UP001431429">
    <property type="component" value="Unassembled WGS sequence"/>
</dbReference>